<feature type="region of interest" description="Disordered" evidence="1">
    <location>
        <begin position="115"/>
        <end position="137"/>
    </location>
</feature>
<name>A0A0N1H146_9EURO</name>
<dbReference type="GeneID" id="28735100"/>
<dbReference type="EMBL" id="LFJN01000021">
    <property type="protein sequence ID" value="KPI37922.1"/>
    <property type="molecule type" value="Genomic_DNA"/>
</dbReference>
<sequence>MASELTHPSYKIVPYQPRNMDGPFPYTKAELTPTDRSPDTAFYSQPRFVTHIDDNAIVSLKEYYDSELPQESDSQSVDARRPVRILDICSSWVSHYPPRIVKAASAFYSPASAASTYSPRTEEPPPSQTAAPKSSPIQCYGTGLNASELAANPALNPTASGRARDGEAVAEKRWWVQDLNDESELSPPEQLKTSLGRQPEESPTSPTQYGLFDATTCVVSIDYLTNPTAVLRSILDLTVPNGTVHLAISNRCFPTKAVRRWLEISEQERLEMVGDYLWWSGWREIEIVEVVGQAQGSRWSLSSWNDPLWVVRARKVAEDAPRSTGTVTT</sequence>
<dbReference type="InterPro" id="IPR029063">
    <property type="entry name" value="SAM-dependent_MTases_sf"/>
</dbReference>
<dbReference type="VEuPathDB" id="FungiDB:AB675_3190"/>
<evidence type="ECO:0008006" key="4">
    <source>
        <dbReference type="Google" id="ProtNLM"/>
    </source>
</evidence>
<dbReference type="AlphaFoldDB" id="A0A0N1H146"/>
<evidence type="ECO:0000313" key="2">
    <source>
        <dbReference type="EMBL" id="KPI37922.1"/>
    </source>
</evidence>
<dbReference type="Proteomes" id="UP000038010">
    <property type="component" value="Unassembled WGS sequence"/>
</dbReference>
<reference evidence="2 3" key="1">
    <citation type="submission" date="2015-06" db="EMBL/GenBank/DDBJ databases">
        <title>Draft genome of the ant-associated black yeast Phialophora attae CBS 131958.</title>
        <authorList>
            <person name="Moreno L.F."/>
            <person name="Stielow B.J."/>
            <person name="de Hoog S."/>
            <person name="Vicente V.A."/>
            <person name="Weiss V.A."/>
            <person name="de Vries M."/>
            <person name="Cruz L.M."/>
            <person name="Souza E.M."/>
        </authorList>
    </citation>
    <scope>NUCLEOTIDE SEQUENCE [LARGE SCALE GENOMIC DNA]</scope>
    <source>
        <strain evidence="2 3">CBS 131958</strain>
    </source>
</reference>
<dbReference type="OrthoDB" id="2013972at2759"/>
<feature type="region of interest" description="Disordered" evidence="1">
    <location>
        <begin position="21"/>
        <end position="42"/>
    </location>
</feature>
<feature type="compositionally biased region" description="Polar residues" evidence="1">
    <location>
        <begin position="191"/>
        <end position="208"/>
    </location>
</feature>
<dbReference type="Gene3D" id="3.40.50.150">
    <property type="entry name" value="Vaccinia Virus protein VP39"/>
    <property type="match status" value="1"/>
</dbReference>
<dbReference type="PANTHER" id="PTHR43036">
    <property type="entry name" value="OSJNBB0011N17.9 PROTEIN"/>
    <property type="match status" value="1"/>
</dbReference>
<evidence type="ECO:0000313" key="3">
    <source>
        <dbReference type="Proteomes" id="UP000038010"/>
    </source>
</evidence>
<feature type="compositionally biased region" description="Polar residues" evidence="1">
    <location>
        <begin position="128"/>
        <end position="137"/>
    </location>
</feature>
<organism evidence="2 3">
    <name type="scientific">Cyphellophora attinorum</name>
    <dbReference type="NCBI Taxonomy" id="1664694"/>
    <lineage>
        <taxon>Eukaryota</taxon>
        <taxon>Fungi</taxon>
        <taxon>Dikarya</taxon>
        <taxon>Ascomycota</taxon>
        <taxon>Pezizomycotina</taxon>
        <taxon>Eurotiomycetes</taxon>
        <taxon>Chaetothyriomycetidae</taxon>
        <taxon>Chaetothyriales</taxon>
        <taxon>Cyphellophoraceae</taxon>
        <taxon>Cyphellophora</taxon>
    </lineage>
</organism>
<gene>
    <name evidence="2" type="ORF">AB675_3190</name>
</gene>
<proteinExistence type="predicted"/>
<comment type="caution">
    <text evidence="2">The sequence shown here is derived from an EMBL/GenBank/DDBJ whole genome shotgun (WGS) entry which is preliminary data.</text>
</comment>
<protein>
    <recommendedName>
        <fullName evidence="4">Methyltransferase type 11 domain-containing protein</fullName>
    </recommendedName>
</protein>
<feature type="region of interest" description="Disordered" evidence="1">
    <location>
        <begin position="179"/>
        <end position="209"/>
    </location>
</feature>
<dbReference type="PANTHER" id="PTHR43036:SF2">
    <property type="entry name" value="OS04G0481300 PROTEIN"/>
    <property type="match status" value="1"/>
</dbReference>
<keyword evidence="3" id="KW-1185">Reference proteome</keyword>
<accession>A0A0N1H146</accession>
<dbReference type="SUPFAM" id="SSF53335">
    <property type="entry name" value="S-adenosyl-L-methionine-dependent methyltransferases"/>
    <property type="match status" value="1"/>
</dbReference>
<evidence type="ECO:0000256" key="1">
    <source>
        <dbReference type="SAM" id="MobiDB-lite"/>
    </source>
</evidence>
<dbReference type="RefSeq" id="XP_017997885.1">
    <property type="nucleotide sequence ID" value="XM_018143220.1"/>
</dbReference>